<evidence type="ECO:0000256" key="1">
    <source>
        <dbReference type="SAM" id="Coils"/>
    </source>
</evidence>
<keyword evidence="1" id="KW-0175">Coiled coil</keyword>
<accession>A0A9D2D4L9</accession>
<sequence length="757" mass="86585">MGIYIGYVEQRKVGKKPEMSPAVFYDYTPIGEIRNGQIHNLSKREQEDLLPASENHNLNFFYDWKKDQEKMRTSFRDHILVVFAFTADDLTDNVKANGYRNMATAYKVQAVDMLEAGKIRSLASEGIYYAVKKEDVHGDFYKEDMVDIGLADIRPGDQVLVEAGDQFWAGPYPAVFHEKTASWCVRPGISENGYQVAGYKENDLHRVSLKDPGKDGTVWDLIKLQKNAKQIRLDVRGDETQAKDDGQDRVPLQTKPRAEETNGYRERPEKEEYEDLRKRMEQMKAFLEVGEDLAQLQKKRRDMQREVEDLESHREHLKTETRDLETGFVKMINNPYEKMVDLVFDGFMSSKMLNAAAKWEGEQAVQEHERIVEMVNKTKGAYKTPQELIGYLCGTVGIARPDYDRNTIINIAICLTQSFLTVFYGKPGCGKTSICNIFGQVLGLDKFADIGADASPFGENASRYIPISVERGWTSKRDLIGYYNPLSKTFDKSNRRIYDALHQLDTEKRKHISRFPLLILLDEANLSPMEYYWSDFMNICDDLGDQSTVNLGENYVFKIPETLHFCATINNDHTTETMSPRLIDRAWVITLPRQTGPAVMGKEIPDEMVEQITWDSLKNAFIPEREAWVLSEAVQERYKEVTAYLEEQDFPVSPRSDLAVRRYWAAASKSFEQDKLGRSPGMIALDYAIAQRILPKIAGNGEAFEQVLTGLLDICKGKGRDVDAGEGGRDSLDLCAEILEDMIRRGNQQMKYYQFFA</sequence>
<evidence type="ECO:0000313" key="4">
    <source>
        <dbReference type="Proteomes" id="UP000824024"/>
    </source>
</evidence>
<dbReference type="SUPFAM" id="SSF52540">
    <property type="entry name" value="P-loop containing nucleoside triphosphate hydrolases"/>
    <property type="match status" value="1"/>
</dbReference>
<protein>
    <recommendedName>
        <fullName evidence="5">AAA+ ATPase domain-containing protein</fullName>
    </recommendedName>
</protein>
<evidence type="ECO:0000313" key="3">
    <source>
        <dbReference type="EMBL" id="HIZ08340.1"/>
    </source>
</evidence>
<comment type="caution">
    <text evidence="3">The sequence shown here is derived from an EMBL/GenBank/DDBJ whole genome shotgun (WGS) entry which is preliminary data.</text>
</comment>
<evidence type="ECO:0008006" key="5">
    <source>
        <dbReference type="Google" id="ProtNLM"/>
    </source>
</evidence>
<feature type="region of interest" description="Disordered" evidence="2">
    <location>
        <begin position="236"/>
        <end position="271"/>
    </location>
</feature>
<feature type="compositionally biased region" description="Basic and acidic residues" evidence="2">
    <location>
        <begin position="256"/>
        <end position="271"/>
    </location>
</feature>
<organism evidence="3 4">
    <name type="scientific">Candidatus Eubacterium avistercoris</name>
    <dbReference type="NCBI Taxonomy" id="2838567"/>
    <lineage>
        <taxon>Bacteria</taxon>
        <taxon>Bacillati</taxon>
        <taxon>Bacillota</taxon>
        <taxon>Clostridia</taxon>
        <taxon>Eubacteriales</taxon>
        <taxon>Eubacteriaceae</taxon>
        <taxon>Eubacterium</taxon>
    </lineage>
</organism>
<dbReference type="InterPro" id="IPR027417">
    <property type="entry name" value="P-loop_NTPase"/>
</dbReference>
<gene>
    <name evidence="3" type="ORF">IAA08_10465</name>
</gene>
<dbReference type="Proteomes" id="UP000824024">
    <property type="component" value="Unassembled WGS sequence"/>
</dbReference>
<proteinExistence type="predicted"/>
<name>A0A9D2D4L9_9FIRM</name>
<evidence type="ECO:0000256" key="2">
    <source>
        <dbReference type="SAM" id="MobiDB-lite"/>
    </source>
</evidence>
<dbReference type="AlphaFoldDB" id="A0A9D2D4L9"/>
<feature type="compositionally biased region" description="Basic and acidic residues" evidence="2">
    <location>
        <begin position="236"/>
        <end position="248"/>
    </location>
</feature>
<dbReference type="EMBL" id="DXCH01000282">
    <property type="protein sequence ID" value="HIZ08340.1"/>
    <property type="molecule type" value="Genomic_DNA"/>
</dbReference>
<dbReference type="Gene3D" id="3.40.50.300">
    <property type="entry name" value="P-loop containing nucleotide triphosphate hydrolases"/>
    <property type="match status" value="1"/>
</dbReference>
<feature type="coiled-coil region" evidence="1">
    <location>
        <begin position="286"/>
        <end position="320"/>
    </location>
</feature>
<reference evidence="3" key="1">
    <citation type="journal article" date="2021" name="PeerJ">
        <title>Extensive microbial diversity within the chicken gut microbiome revealed by metagenomics and culture.</title>
        <authorList>
            <person name="Gilroy R."/>
            <person name="Ravi A."/>
            <person name="Getino M."/>
            <person name="Pursley I."/>
            <person name="Horton D.L."/>
            <person name="Alikhan N.F."/>
            <person name="Baker D."/>
            <person name="Gharbi K."/>
            <person name="Hall N."/>
            <person name="Watson M."/>
            <person name="Adriaenssens E.M."/>
            <person name="Foster-Nyarko E."/>
            <person name="Jarju S."/>
            <person name="Secka A."/>
            <person name="Antonio M."/>
            <person name="Oren A."/>
            <person name="Chaudhuri R.R."/>
            <person name="La Ragione R."/>
            <person name="Hildebrand F."/>
            <person name="Pallen M.J."/>
        </authorList>
    </citation>
    <scope>NUCLEOTIDE SEQUENCE</scope>
    <source>
        <strain evidence="3">CHK192-9172</strain>
    </source>
</reference>
<reference evidence="3" key="2">
    <citation type="submission" date="2021-04" db="EMBL/GenBank/DDBJ databases">
        <authorList>
            <person name="Gilroy R."/>
        </authorList>
    </citation>
    <scope>NUCLEOTIDE SEQUENCE</scope>
    <source>
        <strain evidence="3">CHK192-9172</strain>
    </source>
</reference>